<dbReference type="InterPro" id="IPR038468">
    <property type="entry name" value="MmpS_C"/>
</dbReference>
<sequence length="188" mass="19057">MIAVVSVIVIVASFLLRSGGSDGDGSTDHAVDVPTGTTTTPTAQPAALPRAPRSGATTPGDTSTDLPPGFPGEGLTLPPLAPPPGLAGKGGSVGLPKIHVKLEVFSAQPIGIVGWQVPTNPDTPTGVSRGVGTRWSKTIIAYGRPDYARLFFGAGPSGTPVTCVITVNGKVTERRSTDGPYGRTMCQG</sequence>
<dbReference type="Proteomes" id="UP001597229">
    <property type="component" value="Unassembled WGS sequence"/>
</dbReference>
<accession>A0ABW3W067</accession>
<dbReference type="EMBL" id="JBHTLX010000017">
    <property type="protein sequence ID" value="MFD1248731.1"/>
    <property type="molecule type" value="Genomic_DNA"/>
</dbReference>
<comment type="caution">
    <text evidence="2">The sequence shown here is derived from an EMBL/GenBank/DDBJ whole genome shotgun (WGS) entry which is preliminary data.</text>
</comment>
<proteinExistence type="predicted"/>
<dbReference type="RefSeq" id="WP_367919214.1">
    <property type="nucleotide sequence ID" value="NZ_BAABAC010000020.1"/>
</dbReference>
<evidence type="ECO:0000313" key="2">
    <source>
        <dbReference type="EMBL" id="MFD1248731.1"/>
    </source>
</evidence>
<organism evidence="2 3">
    <name type="scientific">Nocardioides ginsengisoli</name>
    <dbReference type="NCBI Taxonomy" id="363868"/>
    <lineage>
        <taxon>Bacteria</taxon>
        <taxon>Bacillati</taxon>
        <taxon>Actinomycetota</taxon>
        <taxon>Actinomycetes</taxon>
        <taxon>Propionibacteriales</taxon>
        <taxon>Nocardioidaceae</taxon>
        <taxon>Nocardioides</taxon>
    </lineage>
</organism>
<feature type="compositionally biased region" description="Polar residues" evidence="1">
    <location>
        <begin position="55"/>
        <end position="65"/>
    </location>
</feature>
<evidence type="ECO:0000313" key="3">
    <source>
        <dbReference type="Proteomes" id="UP001597229"/>
    </source>
</evidence>
<keyword evidence="3" id="KW-1185">Reference proteome</keyword>
<gene>
    <name evidence="2" type="ORF">ACFQ3F_13105</name>
</gene>
<feature type="region of interest" description="Disordered" evidence="1">
    <location>
        <begin position="21"/>
        <end position="88"/>
    </location>
</feature>
<protein>
    <submittedName>
        <fullName evidence="2">Uncharacterized protein</fullName>
    </submittedName>
</protein>
<feature type="compositionally biased region" description="Low complexity" evidence="1">
    <location>
        <begin position="34"/>
        <end position="52"/>
    </location>
</feature>
<reference evidence="3" key="1">
    <citation type="journal article" date="2019" name="Int. J. Syst. Evol. Microbiol.">
        <title>The Global Catalogue of Microorganisms (GCM) 10K type strain sequencing project: providing services to taxonomists for standard genome sequencing and annotation.</title>
        <authorList>
            <consortium name="The Broad Institute Genomics Platform"/>
            <consortium name="The Broad Institute Genome Sequencing Center for Infectious Disease"/>
            <person name="Wu L."/>
            <person name="Ma J."/>
        </authorList>
    </citation>
    <scope>NUCLEOTIDE SEQUENCE [LARGE SCALE GENOMIC DNA]</scope>
    <source>
        <strain evidence="3">CCUG 52478</strain>
    </source>
</reference>
<dbReference type="Gene3D" id="2.60.40.2880">
    <property type="entry name" value="MmpS1-5, C-terminal soluble domain"/>
    <property type="match status" value="1"/>
</dbReference>
<name>A0ABW3W067_9ACTN</name>
<evidence type="ECO:0000256" key="1">
    <source>
        <dbReference type="SAM" id="MobiDB-lite"/>
    </source>
</evidence>